<dbReference type="GO" id="GO:0009089">
    <property type="term" value="P:lysine biosynthetic process via diaminopimelate"/>
    <property type="evidence" value="ECO:0007669"/>
    <property type="project" value="UniProtKB-UniRule"/>
</dbReference>
<keyword evidence="2 6" id="KW-0210">Decarboxylase</keyword>
<dbReference type="FunFam" id="3.20.20.10:FF:000003">
    <property type="entry name" value="Diaminopimelate decarboxylase"/>
    <property type="match status" value="1"/>
</dbReference>
<dbReference type="Gene3D" id="2.40.37.10">
    <property type="entry name" value="Lyase, Ornithine Decarboxylase, Chain A, domain 1"/>
    <property type="match status" value="1"/>
</dbReference>
<dbReference type="InterPro" id="IPR022653">
    <property type="entry name" value="De-COase2_pyr-phos_BS"/>
</dbReference>
<dbReference type="PANTHER" id="PTHR43727:SF2">
    <property type="entry name" value="GROUP IV DECARBOXYLASE"/>
    <property type="match status" value="1"/>
</dbReference>
<evidence type="ECO:0000256" key="2">
    <source>
        <dbReference type="ARBA" id="ARBA00022793"/>
    </source>
</evidence>
<evidence type="ECO:0000313" key="12">
    <source>
        <dbReference type="Proteomes" id="UP000195787"/>
    </source>
</evidence>
<dbReference type="PROSITE" id="PS00879">
    <property type="entry name" value="ODR_DC_2_2"/>
    <property type="match status" value="1"/>
</dbReference>
<evidence type="ECO:0000256" key="4">
    <source>
        <dbReference type="ARBA" id="ARBA00023154"/>
    </source>
</evidence>
<feature type="binding site" evidence="6">
    <location>
        <position position="382"/>
    </location>
    <ligand>
        <name>substrate</name>
    </ligand>
</feature>
<dbReference type="EMBL" id="FUHU01000029">
    <property type="protein sequence ID" value="SJM60804.1"/>
    <property type="molecule type" value="Genomic_DNA"/>
</dbReference>
<organism evidence="11 12">
    <name type="scientific">Agrococcus casei LMG 22410</name>
    <dbReference type="NCBI Taxonomy" id="1255656"/>
    <lineage>
        <taxon>Bacteria</taxon>
        <taxon>Bacillati</taxon>
        <taxon>Actinomycetota</taxon>
        <taxon>Actinomycetes</taxon>
        <taxon>Micrococcales</taxon>
        <taxon>Microbacteriaceae</taxon>
        <taxon>Agrococcus</taxon>
    </lineage>
</organism>
<dbReference type="InterPro" id="IPR002986">
    <property type="entry name" value="DAP_deCOOHase_LysA"/>
</dbReference>
<feature type="active site" description="Proton donor" evidence="8">
    <location>
        <position position="381"/>
    </location>
</feature>
<dbReference type="EC" id="4.1.1.20" evidence="6 7"/>
<dbReference type="PROSITE" id="PS00878">
    <property type="entry name" value="ODR_DC_2_1"/>
    <property type="match status" value="1"/>
</dbReference>
<keyword evidence="6" id="KW-0028">Amino-acid biosynthesis</keyword>
<sequence>MTDTTPLAPHLASVDDANAFSPGVWPDAIDRPGEEATLRGMPLTSLAAEFGTPLLVIDEDQVRDRARTTRQTFESAFGDVAVYYAGKALLTTDVARWMHAEGLRVDVCSLGEFTVAQVAGVPAAHMGFHGNNKSDIELETAVGAGLGSIVCDSPEEIERVAEFAAAAGTVQAVRLRVSIGVHASTHEYLATSHEDQKFGVAAADAPALVARIRELPSLKLLGLHTHIGSQIVASDGFVEAARRMLALHASLLADGDVPELNLGGGFGIRYTAGEPDIDLEAFAAELAAAVREECERLQIEQPKLCFEPGRSIVGTAGITLYEVGTVKPVAVPEGERVYVSVDGGMSDNARPALYEAQYSARIVSRASDADPVVTRVVGMHCESGDIVVDAEWLPGDVGRGDLLAVAATGAYCHSLSSNYNMTPRPGIVAVSEAGAQLIVRPETISDLLARDVGADAASTASKENS</sequence>
<feature type="domain" description="Orn/DAP/Arg decarboxylase 2 N-terminal" evidence="10">
    <location>
        <begin position="70"/>
        <end position="313"/>
    </location>
</feature>
<dbReference type="PRINTS" id="PR01181">
    <property type="entry name" value="DAPDCRBXLASE"/>
</dbReference>
<accession>A0A1R4FXZ3</accession>
<evidence type="ECO:0000256" key="6">
    <source>
        <dbReference type="HAMAP-Rule" id="MF_02120"/>
    </source>
</evidence>
<dbReference type="GO" id="GO:0030170">
    <property type="term" value="F:pyridoxal phosphate binding"/>
    <property type="evidence" value="ECO:0007669"/>
    <property type="project" value="UniProtKB-UniRule"/>
</dbReference>
<dbReference type="PRINTS" id="PR01179">
    <property type="entry name" value="ODADCRBXLASE"/>
</dbReference>
<evidence type="ECO:0000256" key="1">
    <source>
        <dbReference type="ARBA" id="ARBA00001933"/>
    </source>
</evidence>
<dbReference type="InterPro" id="IPR022657">
    <property type="entry name" value="De-COase2_CS"/>
</dbReference>
<reference evidence="11 12" key="1">
    <citation type="submission" date="2017-02" db="EMBL/GenBank/DDBJ databases">
        <authorList>
            <person name="Peterson S.W."/>
        </authorList>
    </citation>
    <scope>NUCLEOTIDE SEQUENCE [LARGE SCALE GENOMIC DNA]</scope>
    <source>
        <strain evidence="11 12">LMG 22410</strain>
    </source>
</reference>
<dbReference type="UniPathway" id="UPA00034">
    <property type="reaction ID" value="UER00027"/>
</dbReference>
<feature type="binding site" evidence="6">
    <location>
        <position position="310"/>
    </location>
    <ligand>
        <name>substrate</name>
    </ligand>
</feature>
<keyword evidence="5 6" id="KW-0456">Lyase</keyword>
<keyword evidence="4 6" id="KW-0457">Lysine biosynthesis</keyword>
<dbReference type="NCBIfam" id="TIGR01048">
    <property type="entry name" value="lysA"/>
    <property type="match status" value="1"/>
</dbReference>
<dbReference type="PANTHER" id="PTHR43727">
    <property type="entry name" value="DIAMINOPIMELATE DECARBOXYLASE"/>
    <property type="match status" value="1"/>
</dbReference>
<dbReference type="RefSeq" id="WP_234988495.1">
    <property type="nucleotide sequence ID" value="NZ_FUHU01000029.1"/>
</dbReference>
<keyword evidence="3 6" id="KW-0663">Pyridoxal phosphate</keyword>
<dbReference type="AlphaFoldDB" id="A0A1R4FXZ3"/>
<dbReference type="Pfam" id="PF02784">
    <property type="entry name" value="Orn_Arg_deC_N"/>
    <property type="match status" value="1"/>
</dbReference>
<evidence type="ECO:0000256" key="5">
    <source>
        <dbReference type="ARBA" id="ARBA00023239"/>
    </source>
</evidence>
<keyword evidence="12" id="KW-1185">Reference proteome</keyword>
<comment type="similarity">
    <text evidence="6">Belongs to the Orn/Lys/Arg decarboxylase class-II family. LysA subfamily.</text>
</comment>
<feature type="binding site" evidence="6">
    <location>
        <position position="411"/>
    </location>
    <ligand>
        <name>substrate</name>
    </ligand>
</feature>
<feature type="binding site" evidence="6">
    <location>
        <position position="265"/>
    </location>
    <ligand>
        <name>pyridoxal 5'-phosphate</name>
        <dbReference type="ChEBI" id="CHEBI:597326"/>
    </ligand>
</feature>
<feature type="binding site" evidence="6">
    <location>
        <position position="350"/>
    </location>
    <ligand>
        <name>substrate</name>
    </ligand>
</feature>
<dbReference type="InterPro" id="IPR022644">
    <property type="entry name" value="De-COase2_N"/>
</dbReference>
<dbReference type="GO" id="GO:0008836">
    <property type="term" value="F:diaminopimelate decarboxylase activity"/>
    <property type="evidence" value="ECO:0007669"/>
    <property type="project" value="UniProtKB-UniRule"/>
</dbReference>
<evidence type="ECO:0000256" key="7">
    <source>
        <dbReference type="NCBIfam" id="TIGR01048"/>
    </source>
</evidence>
<dbReference type="InterPro" id="IPR029066">
    <property type="entry name" value="PLP-binding_barrel"/>
</dbReference>
<feature type="binding site" evidence="6">
    <location>
        <position position="411"/>
    </location>
    <ligand>
        <name>pyridoxal 5'-phosphate</name>
        <dbReference type="ChEBI" id="CHEBI:597326"/>
    </ligand>
</feature>
<dbReference type="Gene3D" id="3.20.20.10">
    <property type="entry name" value="Alanine racemase"/>
    <property type="match status" value="1"/>
</dbReference>
<comment type="function">
    <text evidence="6">Specifically catalyzes the decarboxylation of meso-diaminopimelate (meso-DAP) to L-lysine.</text>
</comment>
<feature type="modified residue" description="N6-(pyridoxal phosphate)lysine" evidence="6 8">
    <location>
        <position position="87"/>
    </location>
</feature>
<evidence type="ECO:0000313" key="11">
    <source>
        <dbReference type="EMBL" id="SJM60804.1"/>
    </source>
</evidence>
<protein>
    <recommendedName>
        <fullName evidence="6 7">Diaminopimelate decarboxylase</fullName>
        <shortName evidence="6">DAP decarboxylase</shortName>
        <shortName evidence="6">DAPDC</shortName>
        <ecNumber evidence="6 7">4.1.1.20</ecNumber>
    </recommendedName>
</protein>
<dbReference type="SUPFAM" id="SSF50621">
    <property type="entry name" value="Alanine racemase C-terminal domain-like"/>
    <property type="match status" value="1"/>
</dbReference>
<dbReference type="InterPro" id="IPR009006">
    <property type="entry name" value="Ala_racemase/Decarboxylase_C"/>
</dbReference>
<proteinExistence type="inferred from homology"/>
<dbReference type="CDD" id="cd06828">
    <property type="entry name" value="PLPDE_III_DapDC"/>
    <property type="match status" value="1"/>
</dbReference>
<dbReference type="SUPFAM" id="SSF51419">
    <property type="entry name" value="PLP-binding barrel"/>
    <property type="match status" value="1"/>
</dbReference>
<evidence type="ECO:0000256" key="9">
    <source>
        <dbReference type="RuleBase" id="RU003738"/>
    </source>
</evidence>
<comment type="pathway">
    <text evidence="6 9">Amino-acid biosynthesis; L-lysine biosynthesis via DAP pathway; L-lysine from DL-2,6-diaminopimelate: step 1/1.</text>
</comment>
<comment type="catalytic activity">
    <reaction evidence="6 9">
        <text>meso-2,6-diaminopimelate + H(+) = L-lysine + CO2</text>
        <dbReference type="Rhea" id="RHEA:15101"/>
        <dbReference type="ChEBI" id="CHEBI:15378"/>
        <dbReference type="ChEBI" id="CHEBI:16526"/>
        <dbReference type="ChEBI" id="CHEBI:32551"/>
        <dbReference type="ChEBI" id="CHEBI:57791"/>
        <dbReference type="EC" id="4.1.1.20"/>
    </reaction>
</comment>
<feature type="binding site" evidence="6">
    <location>
        <position position="354"/>
    </location>
    <ligand>
        <name>substrate</name>
    </ligand>
</feature>
<gene>
    <name evidence="6" type="primary">lysA</name>
    <name evidence="11" type="ORF">CZ674_07375</name>
</gene>
<comment type="subunit">
    <text evidence="6">Homodimer.</text>
</comment>
<feature type="binding site" evidence="6">
    <location>
        <begin position="307"/>
        <end position="310"/>
    </location>
    <ligand>
        <name>pyridoxal 5'-phosphate</name>
        <dbReference type="ChEBI" id="CHEBI:597326"/>
    </ligand>
</feature>
<dbReference type="HAMAP" id="MF_02120">
    <property type="entry name" value="LysA"/>
    <property type="match status" value="1"/>
</dbReference>
<evidence type="ECO:0000259" key="10">
    <source>
        <dbReference type="Pfam" id="PF02784"/>
    </source>
</evidence>
<name>A0A1R4FXZ3_9MICO</name>
<comment type="cofactor">
    <cofactor evidence="1 6 8 9">
        <name>pyridoxal 5'-phosphate</name>
        <dbReference type="ChEBI" id="CHEBI:597326"/>
    </cofactor>
</comment>
<evidence type="ECO:0000256" key="8">
    <source>
        <dbReference type="PIRSR" id="PIRSR600183-50"/>
    </source>
</evidence>
<evidence type="ECO:0000256" key="3">
    <source>
        <dbReference type="ARBA" id="ARBA00022898"/>
    </source>
</evidence>
<dbReference type="InterPro" id="IPR000183">
    <property type="entry name" value="Orn/DAP/Arg_de-COase"/>
</dbReference>
<dbReference type="GeneID" id="303173038"/>
<dbReference type="Proteomes" id="UP000195787">
    <property type="component" value="Unassembled WGS sequence"/>
</dbReference>